<evidence type="ECO:0000313" key="3">
    <source>
        <dbReference type="Proteomes" id="UP000008694"/>
    </source>
</evidence>
<name>D7LPA8_ARALL</name>
<dbReference type="eggNOG" id="KOG0916">
    <property type="taxonomic scope" value="Eukaryota"/>
</dbReference>
<keyword evidence="1" id="KW-0812">Transmembrane</keyword>
<proteinExistence type="predicted"/>
<feature type="transmembrane region" description="Helical" evidence="1">
    <location>
        <begin position="106"/>
        <end position="129"/>
    </location>
</feature>
<dbReference type="Proteomes" id="UP000008694">
    <property type="component" value="Unassembled WGS sequence"/>
</dbReference>
<dbReference type="AlphaFoldDB" id="D7LPA8"/>
<gene>
    <name evidence="2" type="ORF">ARALYDRAFT_905360</name>
</gene>
<evidence type="ECO:0000313" key="2">
    <source>
        <dbReference type="EMBL" id="EFH53504.1"/>
    </source>
</evidence>
<keyword evidence="1" id="KW-0472">Membrane</keyword>
<accession>D7LPA8</accession>
<protein>
    <submittedName>
        <fullName evidence="2">Uncharacterized protein</fullName>
    </submittedName>
</protein>
<sequence>MQTLTGRILETILSLRFFMFQYGIVYKLNLTGKNTSLAVKLTFWLVFSFKFNFNRVFEKLFSILLDHGKKLECIRLCFCFVGAIYSAIPLLYIIARELTMFSVLQIYGYSWIVLVAIVLLFKVCVKIFISFFSSPDLMFSFQTYSLTYYHCLFSRGLEISIILAGNRANVET</sequence>
<feature type="transmembrane region" description="Helical" evidence="1">
    <location>
        <begin position="73"/>
        <end position="94"/>
    </location>
</feature>
<dbReference type="Gramene" id="scaffold_501064.1">
    <property type="protein sequence ID" value="scaffold_501064.1"/>
    <property type="gene ID" value="scaffold_501064.1"/>
</dbReference>
<dbReference type="HOGENOM" id="CLU_1557387_0_0_1"/>
<organism evidence="3">
    <name type="scientific">Arabidopsis lyrata subsp. lyrata</name>
    <name type="common">Lyre-leaved rock-cress</name>
    <dbReference type="NCBI Taxonomy" id="81972"/>
    <lineage>
        <taxon>Eukaryota</taxon>
        <taxon>Viridiplantae</taxon>
        <taxon>Streptophyta</taxon>
        <taxon>Embryophyta</taxon>
        <taxon>Tracheophyta</taxon>
        <taxon>Spermatophyta</taxon>
        <taxon>Magnoliopsida</taxon>
        <taxon>eudicotyledons</taxon>
        <taxon>Gunneridae</taxon>
        <taxon>Pentapetalae</taxon>
        <taxon>rosids</taxon>
        <taxon>malvids</taxon>
        <taxon>Brassicales</taxon>
        <taxon>Brassicaceae</taxon>
        <taxon>Camelineae</taxon>
        <taxon>Arabidopsis</taxon>
    </lineage>
</organism>
<keyword evidence="3" id="KW-1185">Reference proteome</keyword>
<dbReference type="STRING" id="81972.D7LPA8"/>
<evidence type="ECO:0000256" key="1">
    <source>
        <dbReference type="SAM" id="Phobius"/>
    </source>
</evidence>
<keyword evidence="1" id="KW-1133">Transmembrane helix</keyword>
<reference evidence="3" key="1">
    <citation type="journal article" date="2011" name="Nat. Genet.">
        <title>The Arabidopsis lyrata genome sequence and the basis of rapid genome size change.</title>
        <authorList>
            <person name="Hu T.T."/>
            <person name="Pattyn P."/>
            <person name="Bakker E.G."/>
            <person name="Cao J."/>
            <person name="Cheng J.-F."/>
            <person name="Clark R.M."/>
            <person name="Fahlgren N."/>
            <person name="Fawcett J.A."/>
            <person name="Grimwood J."/>
            <person name="Gundlach H."/>
            <person name="Haberer G."/>
            <person name="Hollister J.D."/>
            <person name="Ossowski S."/>
            <person name="Ottilar R.P."/>
            <person name="Salamov A.A."/>
            <person name="Schneeberger K."/>
            <person name="Spannagl M."/>
            <person name="Wang X."/>
            <person name="Yang L."/>
            <person name="Nasrallah M.E."/>
            <person name="Bergelson J."/>
            <person name="Carrington J.C."/>
            <person name="Gaut B.S."/>
            <person name="Schmutz J."/>
            <person name="Mayer K.F.X."/>
            <person name="Van de Peer Y."/>
            <person name="Grigoriev I.V."/>
            <person name="Nordborg M."/>
            <person name="Weigel D."/>
            <person name="Guo Y.-L."/>
        </authorList>
    </citation>
    <scope>NUCLEOTIDE SEQUENCE [LARGE SCALE GENOMIC DNA]</scope>
    <source>
        <strain evidence="3">cv. MN47</strain>
    </source>
</reference>
<dbReference type="EMBL" id="GL348717">
    <property type="protein sequence ID" value="EFH53504.1"/>
    <property type="molecule type" value="Genomic_DNA"/>
</dbReference>